<proteinExistence type="predicted"/>
<name>A0ABS4JGI6_9BACL</name>
<reference evidence="2 3" key="1">
    <citation type="submission" date="2021-03" db="EMBL/GenBank/DDBJ databases">
        <title>Genomic Encyclopedia of Type Strains, Phase IV (KMG-IV): sequencing the most valuable type-strain genomes for metagenomic binning, comparative biology and taxonomic classification.</title>
        <authorList>
            <person name="Goeker M."/>
        </authorList>
    </citation>
    <scope>NUCLEOTIDE SEQUENCE [LARGE SCALE GENOMIC DNA]</scope>
    <source>
        <strain evidence="2 3">DSM 26806</strain>
    </source>
</reference>
<sequence length="239" mass="28190">MFIGYELYVASRIIRNFRRDRSVHSHPMDTLRKALEHAFPSSKMIPLLIHDISMLYYVLWAWRKSPYLQKGSRSFHYHTQSTWLITIMILSKVLLIEGIGLHFLLMQWSGILAWIVSLGNVYLIILLIADYRAMCLNPILVSPQQIRVQYGIQLYAVIDIENIESVTRIQYKKLSKKDAKTTFLPEVIEPNIRIQFKSEFMITRLFGRRQAIDQMYLFLDDPLEFEQECSTIIQQKKDS</sequence>
<keyword evidence="3" id="KW-1185">Reference proteome</keyword>
<evidence type="ECO:0000313" key="3">
    <source>
        <dbReference type="Proteomes" id="UP001519288"/>
    </source>
</evidence>
<comment type="caution">
    <text evidence="2">The sequence shown here is derived from an EMBL/GenBank/DDBJ whole genome shotgun (WGS) entry which is preliminary data.</text>
</comment>
<protein>
    <submittedName>
        <fullName evidence="2">Uncharacterized protein</fullName>
    </submittedName>
</protein>
<feature type="transmembrane region" description="Helical" evidence="1">
    <location>
        <begin position="83"/>
        <end position="105"/>
    </location>
</feature>
<keyword evidence="1" id="KW-1133">Transmembrane helix</keyword>
<dbReference type="Proteomes" id="UP001519288">
    <property type="component" value="Unassembled WGS sequence"/>
</dbReference>
<gene>
    <name evidence="2" type="ORF">J2Z69_001858</name>
</gene>
<evidence type="ECO:0000313" key="2">
    <source>
        <dbReference type="EMBL" id="MBP2000827.1"/>
    </source>
</evidence>
<accession>A0ABS4JGI6</accession>
<dbReference type="EMBL" id="JAGGLD010000002">
    <property type="protein sequence ID" value="MBP2000827.1"/>
    <property type="molecule type" value="Genomic_DNA"/>
</dbReference>
<feature type="transmembrane region" description="Helical" evidence="1">
    <location>
        <begin position="111"/>
        <end position="129"/>
    </location>
</feature>
<keyword evidence="1" id="KW-0472">Membrane</keyword>
<keyword evidence="1" id="KW-0812">Transmembrane</keyword>
<feature type="transmembrane region" description="Helical" evidence="1">
    <location>
        <begin position="44"/>
        <end position="62"/>
    </location>
</feature>
<evidence type="ECO:0000256" key="1">
    <source>
        <dbReference type="SAM" id="Phobius"/>
    </source>
</evidence>
<organism evidence="2 3">
    <name type="scientific">Paenibacillus shirakamiensis</name>
    <dbReference type="NCBI Taxonomy" id="1265935"/>
    <lineage>
        <taxon>Bacteria</taxon>
        <taxon>Bacillati</taxon>
        <taxon>Bacillota</taxon>
        <taxon>Bacilli</taxon>
        <taxon>Bacillales</taxon>
        <taxon>Paenibacillaceae</taxon>
        <taxon>Paenibacillus</taxon>
    </lineage>
</organism>